<feature type="binding site" evidence="1">
    <location>
        <position position="43"/>
    </location>
    <ligand>
        <name>Zn(2+)</name>
        <dbReference type="ChEBI" id="CHEBI:29105"/>
    </ligand>
</feature>
<organism evidence="5 6">
    <name type="scientific">Viridibacillus arvi</name>
    <dbReference type="NCBI Taxonomy" id="263475"/>
    <lineage>
        <taxon>Bacteria</taxon>
        <taxon>Bacillati</taxon>
        <taxon>Bacillota</taxon>
        <taxon>Bacilli</taxon>
        <taxon>Bacillales</taxon>
        <taxon>Caryophanaceae</taxon>
        <taxon>Viridibacillus</taxon>
    </lineage>
</organism>
<feature type="domain" description="Methyltransferase" evidence="3">
    <location>
        <begin position="101"/>
        <end position="189"/>
    </location>
</feature>
<feature type="binding site" evidence="2">
    <location>
        <position position="81"/>
    </location>
    <ligand>
        <name>S-adenosyl-L-methionine</name>
        <dbReference type="ChEBI" id="CHEBI:59789"/>
    </ligand>
</feature>
<proteinExistence type="predicted"/>
<dbReference type="Pfam" id="PF13649">
    <property type="entry name" value="Methyltransf_25"/>
    <property type="match status" value="1"/>
</dbReference>
<dbReference type="OrthoDB" id="5522265at2"/>
<comment type="caution">
    <text evidence="5">The sequence shown here is derived from an EMBL/GenBank/DDBJ whole genome shotgun (WGS) entry which is preliminary data.</text>
</comment>
<dbReference type="STRING" id="263475.AMD00_21700"/>
<evidence type="ECO:0000259" key="3">
    <source>
        <dbReference type="Pfam" id="PF13649"/>
    </source>
</evidence>
<keyword evidence="1" id="KW-0862">Zinc</keyword>
<evidence type="ECO:0000256" key="1">
    <source>
        <dbReference type="PIRSR" id="PIRSR018249-1"/>
    </source>
</evidence>
<dbReference type="GO" id="GO:0046872">
    <property type="term" value="F:metal ion binding"/>
    <property type="evidence" value="ECO:0007669"/>
    <property type="project" value="UniProtKB-KW"/>
</dbReference>
<keyword evidence="5" id="KW-0808">Transferase</keyword>
<dbReference type="SUPFAM" id="SSF53335">
    <property type="entry name" value="S-adenosyl-L-methionine-dependent methyltransferases"/>
    <property type="match status" value="1"/>
</dbReference>
<dbReference type="Proteomes" id="UP000036867">
    <property type="component" value="Unassembled WGS sequence"/>
</dbReference>
<evidence type="ECO:0000256" key="2">
    <source>
        <dbReference type="PIRSR" id="PIRSR018249-2"/>
    </source>
</evidence>
<feature type="domain" description="23S rRNA (guanine(745)-N(1))-methyltransferase N-terminal" evidence="4">
    <location>
        <begin position="20"/>
        <end position="56"/>
    </location>
</feature>
<sequence length="286" mass="32157">MALPRKVASANYMRENQELFACPICGDEMTVTDDCSVVCDNRHSFDIAKQGYVNFMTHAATSMYGKDLFEARKLVIESGLYAPMHTAICDLLKQMNTNVAVLDTGCGEGSHLESIKNKFQEQSDNRFVGVGIDIAKEGIIAAGRHYNDMIWCVGDLAKSPYQQASFNAILNILSPANYTEFKRLLKPNGLVIKVVPQSGYLQQLRALFFADSEKESYSNELTVERFKENFLEVEVKRITQTIEINQELVPLLMHMTPMGWHQKNEDVAATNLTEITIDLDILIGKM</sequence>
<evidence type="ECO:0000313" key="6">
    <source>
        <dbReference type="Proteomes" id="UP000036867"/>
    </source>
</evidence>
<evidence type="ECO:0000259" key="4">
    <source>
        <dbReference type="Pfam" id="PF21302"/>
    </source>
</evidence>
<dbReference type="GO" id="GO:0032259">
    <property type="term" value="P:methylation"/>
    <property type="evidence" value="ECO:0007669"/>
    <property type="project" value="UniProtKB-KW"/>
</dbReference>
<reference evidence="6" key="1">
    <citation type="submission" date="2015-08" db="EMBL/GenBank/DDBJ databases">
        <title>Fjat-10028 dsm 16317.</title>
        <authorList>
            <person name="Liu B."/>
            <person name="Wang J."/>
            <person name="Zhu Y."/>
            <person name="Liu G."/>
            <person name="Chen Q."/>
            <person name="Chen Z."/>
            <person name="Lan J."/>
            <person name="Che J."/>
            <person name="Ge C."/>
            <person name="Shi H."/>
            <person name="Pan Z."/>
            <person name="Liu X."/>
        </authorList>
    </citation>
    <scope>NUCLEOTIDE SEQUENCE [LARGE SCALE GENOMIC DNA]</scope>
    <source>
        <strain evidence="6">DSM 16317</strain>
    </source>
</reference>
<dbReference type="EMBL" id="LILB01000009">
    <property type="protein sequence ID" value="KOO47282.1"/>
    <property type="molecule type" value="Genomic_DNA"/>
</dbReference>
<feature type="binding site" evidence="2">
    <location>
        <position position="200"/>
    </location>
    <ligand>
        <name>S-adenosyl-L-methionine</name>
        <dbReference type="ChEBI" id="CHEBI:59789"/>
    </ligand>
</feature>
<dbReference type="Pfam" id="PF21302">
    <property type="entry name" value="Zn_ribbon_RlmA"/>
    <property type="match status" value="1"/>
</dbReference>
<gene>
    <name evidence="5" type="ORF">AMD00_21700</name>
</gene>
<dbReference type="InterPro" id="IPR029063">
    <property type="entry name" value="SAM-dependent_MTases_sf"/>
</dbReference>
<dbReference type="RefSeq" id="WP_053419088.1">
    <property type="nucleotide sequence ID" value="NZ_JBCMNK010000012.1"/>
</dbReference>
<dbReference type="Gene3D" id="3.40.50.150">
    <property type="entry name" value="Vaccinia Virus protein VP39"/>
    <property type="match status" value="1"/>
</dbReference>
<feature type="binding site" evidence="1">
    <location>
        <position position="25"/>
    </location>
    <ligand>
        <name>Zn(2+)</name>
        <dbReference type="ChEBI" id="CHEBI:29105"/>
    </ligand>
</feature>
<keyword evidence="1" id="KW-0479">Metal-binding</keyword>
<evidence type="ECO:0000313" key="5">
    <source>
        <dbReference type="EMBL" id="KOO47282.1"/>
    </source>
</evidence>
<dbReference type="InterPro" id="IPR041698">
    <property type="entry name" value="Methyltransf_25"/>
</dbReference>
<dbReference type="InterPro" id="IPR048647">
    <property type="entry name" value="RlmA_N"/>
</dbReference>
<name>A0A0M0L8T1_9BACL</name>
<keyword evidence="6" id="KW-1185">Reference proteome</keyword>
<protein>
    <submittedName>
        <fullName evidence="5">SAM-dependent methyltransferase</fullName>
    </submittedName>
</protein>
<feature type="binding site" evidence="2">
    <location>
        <begin position="108"/>
        <end position="109"/>
    </location>
    <ligand>
        <name>S-adenosyl-L-methionine</name>
        <dbReference type="ChEBI" id="CHEBI:59789"/>
    </ligand>
</feature>
<feature type="binding site" evidence="1">
    <location>
        <position position="22"/>
    </location>
    <ligand>
        <name>Zn(2+)</name>
        <dbReference type="ChEBI" id="CHEBI:29105"/>
    </ligand>
</feature>
<feature type="binding site" evidence="1">
    <location>
        <position position="39"/>
    </location>
    <ligand>
        <name>Zn(2+)</name>
        <dbReference type="ChEBI" id="CHEBI:29105"/>
    </ligand>
</feature>
<dbReference type="AlphaFoldDB" id="A0A0M0L8T1"/>
<dbReference type="PIRSF" id="PIRSF018249">
    <property type="entry name" value="MyrA_prd"/>
    <property type="match status" value="1"/>
</dbReference>
<dbReference type="PATRIC" id="fig|263475.3.peg.139"/>
<dbReference type="InterPro" id="IPR016718">
    <property type="entry name" value="rRNA_m1G-MeTrfase_A_prd"/>
</dbReference>
<accession>A0A0M0L8T1</accession>
<keyword evidence="5" id="KW-0489">Methyltransferase</keyword>
<dbReference type="GO" id="GO:0008168">
    <property type="term" value="F:methyltransferase activity"/>
    <property type="evidence" value="ECO:0007669"/>
    <property type="project" value="UniProtKB-KW"/>
</dbReference>
<keyword evidence="2" id="KW-0949">S-adenosyl-L-methionine</keyword>